<protein>
    <submittedName>
        <fullName evidence="1">Uncharacterized protein</fullName>
    </submittedName>
</protein>
<keyword evidence="2" id="KW-1185">Reference proteome</keyword>
<dbReference type="EMBL" id="QKWP01000106">
    <property type="protein sequence ID" value="RIB27237.1"/>
    <property type="molecule type" value="Genomic_DNA"/>
</dbReference>
<reference evidence="1 2" key="1">
    <citation type="submission" date="2018-06" db="EMBL/GenBank/DDBJ databases">
        <title>Comparative genomics reveals the genomic features of Rhizophagus irregularis, R. cerebriforme, R. diaphanum and Gigaspora rosea, and their symbiotic lifestyle signature.</title>
        <authorList>
            <person name="Morin E."/>
            <person name="San Clemente H."/>
            <person name="Chen E.C.H."/>
            <person name="De La Providencia I."/>
            <person name="Hainaut M."/>
            <person name="Kuo A."/>
            <person name="Kohler A."/>
            <person name="Murat C."/>
            <person name="Tang N."/>
            <person name="Roy S."/>
            <person name="Loubradou J."/>
            <person name="Henrissat B."/>
            <person name="Grigoriev I.V."/>
            <person name="Corradi N."/>
            <person name="Roux C."/>
            <person name="Martin F.M."/>
        </authorList>
    </citation>
    <scope>NUCLEOTIDE SEQUENCE [LARGE SCALE GENOMIC DNA]</scope>
    <source>
        <strain evidence="1 2">DAOM 194757</strain>
    </source>
</reference>
<dbReference type="OrthoDB" id="2438612at2759"/>
<dbReference type="Proteomes" id="UP000266673">
    <property type="component" value="Unassembled WGS sequence"/>
</dbReference>
<sequence>MTKRKKYAITLISHGHLAKDLHFGPFCHNWWILSPSKKINNPCFLYPIHIQSKLLVTLNEHYFIIEVGQLESELGPHPSYICKCDGIQSEICRTPSYDLPEIVQEYVHELLFQVFNYSFNKLRIWILEVGKSNNKKLNFAGFGFKSAFIYSYNRQHSIFYQEVEFNECKITIYMEGNKVHEMFIGCDPNSVWNQVGYLKQFSDWANEHLMTLVYNYHLKRHTSTQVNWKKLLQDWVLHENTIIELQLALRNLYQKAYNYLDVNPCGDNGKCNILSVIANAFSYEEINKNLKVSNDTIIAARKYAHVCGPGGRIKNKPVITYKKMSAEKQEQIRQFLTNKENVIMSLYKTDSVTNEPVYYLKDYNNVLWERFYEEYQKAKGTTSHNACVNHCLLYAFGECCQPHSCTCNECNTIFDFFVELKNNSEEDVHEQLAELQDHLYYYMAHQTRKVYLNRQFNANLLDLNENKALIIVDYKMKILPRSARETKQDWFGKMDMRQGSWFTASSLHAVMEVLKDKIKSVIVMSDNGSYYHNAALMIIMSYWNKWYGIQVDK</sequence>
<gene>
    <name evidence="1" type="ORF">C2G38_2161148</name>
</gene>
<comment type="caution">
    <text evidence="1">The sequence shown here is derived from an EMBL/GenBank/DDBJ whole genome shotgun (WGS) entry which is preliminary data.</text>
</comment>
<organism evidence="1 2">
    <name type="scientific">Gigaspora rosea</name>
    <dbReference type="NCBI Taxonomy" id="44941"/>
    <lineage>
        <taxon>Eukaryota</taxon>
        <taxon>Fungi</taxon>
        <taxon>Fungi incertae sedis</taxon>
        <taxon>Mucoromycota</taxon>
        <taxon>Glomeromycotina</taxon>
        <taxon>Glomeromycetes</taxon>
        <taxon>Diversisporales</taxon>
        <taxon>Gigasporaceae</taxon>
        <taxon>Gigaspora</taxon>
    </lineage>
</organism>
<evidence type="ECO:0000313" key="2">
    <source>
        <dbReference type="Proteomes" id="UP000266673"/>
    </source>
</evidence>
<accession>A0A397W0V8</accession>
<name>A0A397W0V8_9GLOM</name>
<dbReference type="AlphaFoldDB" id="A0A397W0V8"/>
<proteinExistence type="predicted"/>
<evidence type="ECO:0000313" key="1">
    <source>
        <dbReference type="EMBL" id="RIB27237.1"/>
    </source>
</evidence>